<comment type="catalytic activity">
    <reaction evidence="1">
        <text>ATP + protein L-histidine = ADP + protein N-phospho-L-histidine.</text>
        <dbReference type="EC" id="2.7.13.3"/>
    </reaction>
</comment>
<evidence type="ECO:0000256" key="4">
    <source>
        <dbReference type="ARBA" id="ARBA00022679"/>
    </source>
</evidence>
<dbReference type="EMBL" id="VIWP01000009">
    <property type="protein sequence ID" value="TWF47971.1"/>
    <property type="molecule type" value="Genomic_DNA"/>
</dbReference>
<dbReference type="Proteomes" id="UP000320653">
    <property type="component" value="Unassembled WGS sequence"/>
</dbReference>
<dbReference type="Pfam" id="PF07536">
    <property type="entry name" value="HWE_HK"/>
    <property type="match status" value="1"/>
</dbReference>
<protein>
    <recommendedName>
        <fullName evidence="2">histidine kinase</fullName>
        <ecNumber evidence="2">2.7.13.3</ecNumber>
    </recommendedName>
</protein>
<dbReference type="GO" id="GO:0005524">
    <property type="term" value="F:ATP binding"/>
    <property type="evidence" value="ECO:0007669"/>
    <property type="project" value="UniProtKB-KW"/>
</dbReference>
<keyword evidence="7" id="KW-0067">ATP-binding</keyword>
<dbReference type="Gene3D" id="3.30.565.10">
    <property type="entry name" value="Histidine kinase-like ATPase, C-terminal domain"/>
    <property type="match status" value="1"/>
</dbReference>
<evidence type="ECO:0000313" key="10">
    <source>
        <dbReference type="Proteomes" id="UP000320653"/>
    </source>
</evidence>
<evidence type="ECO:0000313" key="9">
    <source>
        <dbReference type="EMBL" id="TWF47971.1"/>
    </source>
</evidence>
<sequence>MMLSTAHAATRGNLVSNMPQPYPILVEALTQIAASNDSDQISEIARNAARRILSAEAIALLQSEAGMIADVQQPSRITTALTYLPDPAAKLISVSAIGEDVRPEDCALSRFSGSVQSLSRSLHSPIEEVFEFSSEDTLPDTLGEIVAAQTLARAASAAISRCIDLGEQIQASALLRLERDEVRHRLKNVYASAIGLANLSLPREQSKEFAQRLRTLAEVHDFLDNEGRDNPGIPLRELIAGVLSPYHDPDKPRILADGPEIEISSTIAVALGLVANELATNALKHGSLSIGSGKVQIQWTRRDGEIGLWWTEVDGPEVDCDATASQGSKLMRMIVESQLRGTMDHAVTRSGLNFSLVFPID</sequence>
<keyword evidence="6 9" id="KW-0418">Kinase</keyword>
<dbReference type="PANTHER" id="PTHR41523:SF8">
    <property type="entry name" value="ETHYLENE RESPONSE SENSOR PROTEIN"/>
    <property type="match status" value="1"/>
</dbReference>
<name>A0A561QCG0_9HYPH</name>
<evidence type="ECO:0000256" key="1">
    <source>
        <dbReference type="ARBA" id="ARBA00000085"/>
    </source>
</evidence>
<evidence type="ECO:0000256" key="2">
    <source>
        <dbReference type="ARBA" id="ARBA00012438"/>
    </source>
</evidence>
<organism evidence="9 10">
    <name type="scientific">Neorhizobium alkalisoli</name>
    <dbReference type="NCBI Taxonomy" id="528178"/>
    <lineage>
        <taxon>Bacteria</taxon>
        <taxon>Pseudomonadati</taxon>
        <taxon>Pseudomonadota</taxon>
        <taxon>Alphaproteobacteria</taxon>
        <taxon>Hyphomicrobiales</taxon>
        <taxon>Rhizobiaceae</taxon>
        <taxon>Rhizobium/Agrobacterium group</taxon>
        <taxon>Neorhizobium</taxon>
    </lineage>
</organism>
<dbReference type="PANTHER" id="PTHR41523">
    <property type="entry name" value="TWO-COMPONENT SYSTEM SENSOR PROTEIN"/>
    <property type="match status" value="1"/>
</dbReference>
<evidence type="ECO:0000259" key="8">
    <source>
        <dbReference type="SMART" id="SM00911"/>
    </source>
</evidence>
<reference evidence="9 10" key="1">
    <citation type="submission" date="2019-06" db="EMBL/GenBank/DDBJ databases">
        <title>Sorghum-associated microbial communities from plants grown in Nebraska, USA.</title>
        <authorList>
            <person name="Schachtman D."/>
        </authorList>
    </citation>
    <scope>NUCLEOTIDE SEQUENCE [LARGE SCALE GENOMIC DNA]</scope>
    <source>
        <strain evidence="9 10">1225</strain>
    </source>
</reference>
<feature type="domain" description="Signal transduction histidine kinase HWE region" evidence="8">
    <location>
        <begin position="181"/>
        <end position="260"/>
    </location>
</feature>
<evidence type="ECO:0000256" key="7">
    <source>
        <dbReference type="ARBA" id="ARBA00022840"/>
    </source>
</evidence>
<evidence type="ECO:0000256" key="3">
    <source>
        <dbReference type="ARBA" id="ARBA00022553"/>
    </source>
</evidence>
<evidence type="ECO:0000256" key="6">
    <source>
        <dbReference type="ARBA" id="ARBA00022777"/>
    </source>
</evidence>
<dbReference type="SMART" id="SM00911">
    <property type="entry name" value="HWE_HK"/>
    <property type="match status" value="1"/>
</dbReference>
<keyword evidence="10" id="KW-1185">Reference proteome</keyword>
<comment type="caution">
    <text evidence="9">The sequence shown here is derived from an EMBL/GenBank/DDBJ whole genome shotgun (WGS) entry which is preliminary data.</text>
</comment>
<dbReference type="AlphaFoldDB" id="A0A561QCG0"/>
<dbReference type="RefSeq" id="WP_145641694.1">
    <property type="nucleotide sequence ID" value="NZ_VIWP01000009.1"/>
</dbReference>
<gene>
    <name evidence="9" type="ORF">FHW37_10934</name>
</gene>
<proteinExistence type="predicted"/>
<keyword evidence="4" id="KW-0808">Transferase</keyword>
<keyword evidence="5" id="KW-0547">Nucleotide-binding</keyword>
<dbReference type="GO" id="GO:0004673">
    <property type="term" value="F:protein histidine kinase activity"/>
    <property type="evidence" value="ECO:0007669"/>
    <property type="project" value="UniProtKB-EC"/>
</dbReference>
<dbReference type="InterPro" id="IPR011102">
    <property type="entry name" value="Sig_transdc_His_kinase_HWE"/>
</dbReference>
<dbReference type="EC" id="2.7.13.3" evidence="2"/>
<dbReference type="InterPro" id="IPR036890">
    <property type="entry name" value="HATPase_C_sf"/>
</dbReference>
<accession>A0A561QCG0</accession>
<dbReference type="OrthoDB" id="9767435at2"/>
<evidence type="ECO:0000256" key="5">
    <source>
        <dbReference type="ARBA" id="ARBA00022741"/>
    </source>
</evidence>
<keyword evidence="3" id="KW-0597">Phosphoprotein</keyword>